<name>A0A0E1P0H6_YERPA</name>
<feature type="signal peptide" evidence="1">
    <location>
        <begin position="1"/>
        <end position="24"/>
    </location>
</feature>
<sequence length="255" mass="28622">MINIKKLTLKYFYILFFTPHLAHATYYNEVSFDDYIVLLDKNENAILHVKKNHTDIQCVIKNWNIKYNNGAGVISLTTDKKAILLANTQAYLYVDEVINCKEGGVSLHKVPVPNSPPFGTVIDLNFDKKIYLSVVLEDIRTLSYTAIVSKFDSNKNIINAKGFENKQTTNKDNSFYLEGSSGGYGGKISINGKYIFPVNLDCSSDSFPGVWDLENKKRVVFSSHKNSSITIDEKCHKLFNGVASLEELGGELVSK</sequence>
<evidence type="ECO:0000313" key="3">
    <source>
        <dbReference type="Proteomes" id="UP000001971"/>
    </source>
</evidence>
<protein>
    <submittedName>
        <fullName evidence="2">Uncharacterized protein</fullName>
    </submittedName>
</protein>
<evidence type="ECO:0000313" key="2">
    <source>
        <dbReference type="EMBL" id="ABG12266.1"/>
    </source>
</evidence>
<proteinExistence type="predicted"/>
<accession>A0A0E1P0H6</accession>
<evidence type="ECO:0000256" key="1">
    <source>
        <dbReference type="SAM" id="SignalP"/>
    </source>
</evidence>
<dbReference type="RefSeq" id="WP_002210008.1">
    <property type="nucleotide sequence ID" value="NC_008150.1"/>
</dbReference>
<dbReference type="PATRIC" id="fig|360102.15.peg.3301"/>
<dbReference type="HOGENOM" id="CLU_1088948_0_0_6"/>
<feature type="chain" id="PRO_5010416271" evidence="1">
    <location>
        <begin position="25"/>
        <end position="255"/>
    </location>
</feature>
<dbReference type="Proteomes" id="UP000001971">
    <property type="component" value="Chromosome"/>
</dbReference>
<keyword evidence="1" id="KW-0732">Signal</keyword>
<reference evidence="2 3" key="1">
    <citation type="journal article" date="2006" name="J. Bacteriol.">
        <title>Complete genome sequence of Yersinia pestis strains Antiqua and Nepal516: evidence of gene reduction in an emerging pathogen.</title>
        <authorList>
            <person name="Chain P.S."/>
            <person name="Hu P."/>
            <person name="Malfatti S.A."/>
            <person name="Radnedge L."/>
            <person name="Larimer F."/>
            <person name="Vergez L.M."/>
            <person name="Worsham P."/>
            <person name="Chu M.C."/>
            <person name="Andersen G.L."/>
        </authorList>
    </citation>
    <scope>NUCLEOTIDE SEQUENCE [LARGE SCALE GENOMIC DNA]</scope>
    <source>
        <strain evidence="2 3">Antiqua</strain>
    </source>
</reference>
<organism evidence="2 3">
    <name type="scientific">Yersinia pestis bv. Antiqua (strain Antiqua)</name>
    <dbReference type="NCBI Taxonomy" id="360102"/>
    <lineage>
        <taxon>Bacteria</taxon>
        <taxon>Pseudomonadati</taxon>
        <taxon>Pseudomonadota</taxon>
        <taxon>Gammaproteobacteria</taxon>
        <taxon>Enterobacterales</taxon>
        <taxon>Yersiniaceae</taxon>
        <taxon>Yersinia</taxon>
    </lineage>
</organism>
<dbReference type="AlphaFoldDB" id="A0A0E1P0H6"/>
<dbReference type="KEGG" id="ypa:YPA_0298"/>
<gene>
    <name evidence="2" type="ordered locus">YPA_0298</name>
</gene>
<dbReference type="GeneID" id="57973678"/>
<dbReference type="EMBL" id="CP000308">
    <property type="protein sequence ID" value="ABG12266.1"/>
    <property type="molecule type" value="Genomic_DNA"/>
</dbReference>